<accession>A0A644ZCN5</accession>
<comment type="caution">
    <text evidence="2">The sequence shown here is derived from an EMBL/GenBank/DDBJ whole genome shotgun (WGS) entry which is preliminary data.</text>
</comment>
<proteinExistence type="predicted"/>
<dbReference type="InterPro" id="IPR029063">
    <property type="entry name" value="SAM-dependent_MTases_sf"/>
</dbReference>
<dbReference type="Pfam" id="PF13679">
    <property type="entry name" value="Methyltransf_32"/>
    <property type="match status" value="1"/>
</dbReference>
<feature type="domain" description="Methyltransferase" evidence="1">
    <location>
        <begin position="2"/>
        <end position="70"/>
    </location>
</feature>
<dbReference type="PANTHER" id="PTHR13369">
    <property type="match status" value="1"/>
</dbReference>
<evidence type="ECO:0000313" key="2">
    <source>
        <dbReference type="EMBL" id="MPM38509.1"/>
    </source>
</evidence>
<dbReference type="PANTHER" id="PTHR13369:SF3">
    <property type="entry name" value="METHYLTRANSFERASE DOMAIN-CONTAINING PROTEIN"/>
    <property type="match status" value="1"/>
</dbReference>
<dbReference type="AlphaFoldDB" id="A0A644ZCN5"/>
<reference evidence="2" key="1">
    <citation type="submission" date="2019-08" db="EMBL/GenBank/DDBJ databases">
        <authorList>
            <person name="Kucharzyk K."/>
            <person name="Murdoch R.W."/>
            <person name="Higgins S."/>
            <person name="Loffler F."/>
        </authorList>
    </citation>
    <scope>NUCLEOTIDE SEQUENCE</scope>
</reference>
<gene>
    <name evidence="2" type="ORF">SDC9_85138</name>
</gene>
<organism evidence="2">
    <name type="scientific">bioreactor metagenome</name>
    <dbReference type="NCBI Taxonomy" id="1076179"/>
    <lineage>
        <taxon>unclassified sequences</taxon>
        <taxon>metagenomes</taxon>
        <taxon>ecological metagenomes</taxon>
    </lineage>
</organism>
<sequence>MTDCNRIAKELHFENLQFQTGDIASWQNDQSIDLVVSLHACDTATDAALTQAIRWNAKVILAVPCCQHELFSEISDEKQTALLRHGILRERLSSLVTDALRAELLEVCGYQTQVMEFIDLEHTPKNLLIRAVKQQKKTNLAEANRNLESLLHRYGLQKWSMFTLLEKDIKSTMSPL</sequence>
<name>A0A644ZCN5_9ZZZZ</name>
<dbReference type="InterPro" id="IPR025714">
    <property type="entry name" value="Methyltranfer_dom"/>
</dbReference>
<dbReference type="GO" id="GO:0005737">
    <property type="term" value="C:cytoplasm"/>
    <property type="evidence" value="ECO:0007669"/>
    <property type="project" value="TreeGrafter"/>
</dbReference>
<evidence type="ECO:0000259" key="1">
    <source>
        <dbReference type="Pfam" id="PF13679"/>
    </source>
</evidence>
<dbReference type="SUPFAM" id="SSF53335">
    <property type="entry name" value="S-adenosyl-L-methionine-dependent methyltransferases"/>
    <property type="match status" value="1"/>
</dbReference>
<protein>
    <recommendedName>
        <fullName evidence="1">Methyltransferase domain-containing protein</fullName>
    </recommendedName>
</protein>
<dbReference type="EMBL" id="VSSQ01008310">
    <property type="protein sequence ID" value="MPM38509.1"/>
    <property type="molecule type" value="Genomic_DNA"/>
</dbReference>